<dbReference type="Proteomes" id="UP001279012">
    <property type="component" value="Unassembled WGS sequence"/>
</dbReference>
<keyword evidence="1" id="KW-0560">Oxidoreductase</keyword>
<dbReference type="AlphaFoldDB" id="A0AAW9ED98"/>
<dbReference type="InterPro" id="IPR013785">
    <property type="entry name" value="Aldolase_TIM"/>
</dbReference>
<keyword evidence="1" id="KW-0503">Monooxygenase</keyword>
<feature type="non-terminal residue" evidence="1">
    <location>
        <position position="1"/>
    </location>
</feature>
<organism evidence="1 2">
    <name type="scientific">Klebsiella aerogenes</name>
    <name type="common">Enterobacter aerogenes</name>
    <dbReference type="NCBI Taxonomy" id="548"/>
    <lineage>
        <taxon>Bacteria</taxon>
        <taxon>Pseudomonadati</taxon>
        <taxon>Pseudomonadota</taxon>
        <taxon>Gammaproteobacteria</taxon>
        <taxon>Enterobacterales</taxon>
        <taxon>Enterobacteriaceae</taxon>
        <taxon>Klebsiella/Raoultella group</taxon>
        <taxon>Klebsiella</taxon>
    </lineage>
</organism>
<gene>
    <name evidence="1" type="ORF">SJ059_34785</name>
</gene>
<evidence type="ECO:0000313" key="2">
    <source>
        <dbReference type="Proteomes" id="UP001279012"/>
    </source>
</evidence>
<reference evidence="1" key="1">
    <citation type="submission" date="2023-11" db="EMBL/GenBank/DDBJ databases">
        <title>Detection of rare carbapenemases in Enterobacterales - comparison of two colorimetric and two CIM-based carbapenemase assays.</title>
        <authorList>
            <person name="Schaffarczyk L."/>
            <person name="Noster J."/>
            <person name="Stelzer Y."/>
            <person name="Sattler J."/>
            <person name="Gatermann S."/>
            <person name="Hamprecht A."/>
        </authorList>
    </citation>
    <scope>NUCLEOTIDE SEQUENCE</scope>
    <source>
        <strain evidence="1">CIM-Cont-037</strain>
    </source>
</reference>
<sequence>ALAAAAKAQGVHEYGAHWAGQGVGLIRECDAATLVRQLAAESGWN</sequence>
<dbReference type="Gene3D" id="3.20.20.70">
    <property type="entry name" value="Aldolase class I"/>
    <property type="match status" value="1"/>
</dbReference>
<dbReference type="EMBL" id="JAWZZT010002245">
    <property type="protein sequence ID" value="MDX7019590.1"/>
    <property type="molecule type" value="Genomic_DNA"/>
</dbReference>
<comment type="caution">
    <text evidence="1">The sequence shown here is derived from an EMBL/GenBank/DDBJ whole genome shotgun (WGS) entry which is preliminary data.</text>
</comment>
<dbReference type="GO" id="GO:0004497">
    <property type="term" value="F:monooxygenase activity"/>
    <property type="evidence" value="ECO:0007669"/>
    <property type="project" value="UniProtKB-KW"/>
</dbReference>
<protein>
    <submittedName>
        <fullName evidence="1">Nitronate monooxygenase</fullName>
    </submittedName>
</protein>
<proteinExistence type="predicted"/>
<accession>A0AAW9ED98</accession>
<evidence type="ECO:0000313" key="1">
    <source>
        <dbReference type="EMBL" id="MDX7019590.1"/>
    </source>
</evidence>
<name>A0AAW9ED98_KLEAE</name>